<evidence type="ECO:0000256" key="2">
    <source>
        <dbReference type="SAM" id="MobiDB-lite"/>
    </source>
</evidence>
<evidence type="ECO:0000313" key="4">
    <source>
        <dbReference type="WBParaSite" id="Hba_04449"/>
    </source>
</evidence>
<keyword evidence="1" id="KW-0732">Signal</keyword>
<name>A0A1I7WHH3_HETBA</name>
<accession>A0A1I7WHH3</accession>
<feature type="compositionally biased region" description="Basic and acidic residues" evidence="2">
    <location>
        <begin position="442"/>
        <end position="466"/>
    </location>
</feature>
<sequence>MVDRYTSMVTTRSYGRVVTNVRTKEELKKNRTLSFNLCGLEKTIQLPSLSIPISNDCAEASGPCIDQAFFVARPAFESGFRAAIDAVMSTLSLLAFAKRTNQRTALEKTPAKGYDKLISDNNCRVDQRVRGQDIFSISVSAVIDNFTTEKFIKYVKFTNVFSFQIQVIFRMRFVFCATLFCFVIASKKLDKKDLSNGFRSEIKWVEWSKATGVAKDLNKPIFFLIHKTWCGACKGLQREFNSSPNADDLIKLSENFVMVNVEDNEEPDDIKYAPDGGYIPRILFLASQLLVLIIFQLIFTHSDTDGNPLMVNNEKKYKNNKYFYPLVPQVIQGMERALQEFEAVSKEQKVNVKKQKEIGTITNLKITFLVIDKENMNTKEDDDIGKEMKKDKKSKSEDRSQKKDSGKDMKINKEMEDEEEVKKDMEKKDVKKDKKEQKSKKNMKDMEKKNDIKDDKKDKKSRAKEMRKGRRMRTITRIEQARRLKIRSKRKIRKKKRENKPRVAEKIISDKLRYTLVKLIITVKMTQNNLSVLLKYFRFFRALNQGARPEQTEYTEFTIDMTTKVDSCVEISSAQISSKEVRQLIIYFTKIPLH</sequence>
<dbReference type="Gene3D" id="3.40.30.10">
    <property type="entry name" value="Glutaredoxin"/>
    <property type="match status" value="1"/>
</dbReference>
<protein>
    <submittedName>
        <fullName evidence="4">Thioredoxin domain-containing protein</fullName>
    </submittedName>
</protein>
<dbReference type="GO" id="GO:0005783">
    <property type="term" value="C:endoplasmic reticulum"/>
    <property type="evidence" value="ECO:0007669"/>
    <property type="project" value="TreeGrafter"/>
</dbReference>
<keyword evidence="3" id="KW-1185">Reference proteome</keyword>
<dbReference type="Pfam" id="PF13899">
    <property type="entry name" value="Thioredoxin_7"/>
    <property type="match status" value="1"/>
</dbReference>
<dbReference type="WBParaSite" id="Hba_04449">
    <property type="protein sequence ID" value="Hba_04449"/>
    <property type="gene ID" value="Hba_04449"/>
</dbReference>
<dbReference type="SUPFAM" id="SSF52833">
    <property type="entry name" value="Thioredoxin-like"/>
    <property type="match status" value="1"/>
</dbReference>
<dbReference type="InterPro" id="IPR036249">
    <property type="entry name" value="Thioredoxin-like_sf"/>
</dbReference>
<dbReference type="PANTHER" id="PTHR15337:SF11">
    <property type="entry name" value="THIOREDOXIN DOMAIN-CONTAINING PROTEIN"/>
    <property type="match status" value="1"/>
</dbReference>
<evidence type="ECO:0000256" key="1">
    <source>
        <dbReference type="ARBA" id="ARBA00022729"/>
    </source>
</evidence>
<reference evidence="4" key="1">
    <citation type="submission" date="2016-11" db="UniProtKB">
        <authorList>
            <consortium name="WormBaseParasite"/>
        </authorList>
    </citation>
    <scope>IDENTIFICATION</scope>
</reference>
<feature type="region of interest" description="Disordered" evidence="2">
    <location>
        <begin position="380"/>
        <end position="475"/>
    </location>
</feature>
<dbReference type="PANTHER" id="PTHR15337">
    <property type="entry name" value="ANTERIOR GRADIENT PROTEIN-RELATED"/>
    <property type="match status" value="1"/>
</dbReference>
<dbReference type="InterPro" id="IPR051099">
    <property type="entry name" value="AGR/TXD"/>
</dbReference>
<feature type="compositionally biased region" description="Basic and acidic residues" evidence="2">
    <location>
        <begin position="380"/>
        <end position="436"/>
    </location>
</feature>
<dbReference type="Proteomes" id="UP000095283">
    <property type="component" value="Unplaced"/>
</dbReference>
<proteinExistence type="predicted"/>
<evidence type="ECO:0000313" key="3">
    <source>
        <dbReference type="Proteomes" id="UP000095283"/>
    </source>
</evidence>
<organism evidence="3 4">
    <name type="scientific">Heterorhabditis bacteriophora</name>
    <name type="common">Entomopathogenic nematode worm</name>
    <dbReference type="NCBI Taxonomy" id="37862"/>
    <lineage>
        <taxon>Eukaryota</taxon>
        <taxon>Metazoa</taxon>
        <taxon>Ecdysozoa</taxon>
        <taxon>Nematoda</taxon>
        <taxon>Chromadorea</taxon>
        <taxon>Rhabditida</taxon>
        <taxon>Rhabditina</taxon>
        <taxon>Rhabditomorpha</taxon>
        <taxon>Strongyloidea</taxon>
        <taxon>Heterorhabditidae</taxon>
        <taxon>Heterorhabditis</taxon>
    </lineage>
</organism>
<dbReference type="AlphaFoldDB" id="A0A1I7WHH3"/>